<dbReference type="GO" id="GO:0042781">
    <property type="term" value="F:3'-tRNA processing endoribonuclease activity"/>
    <property type="evidence" value="ECO:0007669"/>
    <property type="project" value="TreeGrafter"/>
</dbReference>
<evidence type="ECO:0000313" key="2">
    <source>
        <dbReference type="Proteomes" id="UP000317863"/>
    </source>
</evidence>
<dbReference type="RefSeq" id="WP_142536100.1">
    <property type="nucleotide sequence ID" value="NZ_SGJB01000010.1"/>
</dbReference>
<sequence>MKLTMLGTGNAMVTECYNTCFTISDDNSHFLVDGGGGNGLLVQLKSAGIDWKDIRDIFVTHKHIDHLLGIMWMIRLICQNVNRGNYTGEARLYAHDEVIDILMDMSEKLLRKKDFAVIGKNLHLIKITDGETVSIMNKDVTFFDIQSTKAKQFGFSMMIDKDRKLTCCGDEPYNKCEKPYAQNSAYLLHEAFCLYSQADVFKPYEKNHSTVKDACELASELNVDNLILYHTEDKNIENRKELYLKEGEEFFNGNIFVPEDLEVIELI</sequence>
<organism evidence="1 2">
    <name type="scientific">Peptacetobacter hominis</name>
    <dbReference type="NCBI Taxonomy" id="2743610"/>
    <lineage>
        <taxon>Bacteria</taxon>
        <taxon>Bacillati</taxon>
        <taxon>Bacillota</taxon>
        <taxon>Clostridia</taxon>
        <taxon>Peptostreptococcales</taxon>
        <taxon>Peptostreptococcaceae</taxon>
        <taxon>Peptacetobacter</taxon>
    </lineage>
</organism>
<dbReference type="Proteomes" id="UP000317863">
    <property type="component" value="Unassembled WGS sequence"/>
</dbReference>
<dbReference type="Gene3D" id="3.60.15.10">
    <property type="entry name" value="Ribonuclease Z/Hydroxyacylglutathione hydrolase-like"/>
    <property type="match status" value="1"/>
</dbReference>
<dbReference type="SUPFAM" id="SSF56281">
    <property type="entry name" value="Metallo-hydrolase/oxidoreductase"/>
    <property type="match status" value="1"/>
</dbReference>
<gene>
    <name evidence="1" type="ORF">EXD82_06450</name>
</gene>
<evidence type="ECO:0000313" key="1">
    <source>
        <dbReference type="EMBL" id="TQQ84441.1"/>
    </source>
</evidence>
<dbReference type="OrthoDB" id="9803916at2"/>
<name>A0A544QUQ9_9FIRM</name>
<keyword evidence="1" id="KW-0378">Hydrolase</keyword>
<proteinExistence type="predicted"/>
<dbReference type="PANTHER" id="PTHR46018:SF7">
    <property type="entry name" value="RIBONUCLEASE Z"/>
    <property type="match status" value="1"/>
</dbReference>
<keyword evidence="2" id="KW-1185">Reference proteome</keyword>
<accession>A0A544QUQ9</accession>
<dbReference type="Pfam" id="PF23023">
    <property type="entry name" value="Anti-Pycsar_Apyc1"/>
    <property type="match status" value="1"/>
</dbReference>
<protein>
    <submittedName>
        <fullName evidence="1">MBL fold metallo-hydrolase</fullName>
    </submittedName>
</protein>
<reference evidence="1 2" key="1">
    <citation type="submission" date="2019-02" db="EMBL/GenBank/DDBJ databases">
        <title>Peptostreptococcaceae bacterium ZHW00191 nov., a new bacterium isolated from the human gut.</title>
        <authorList>
            <person name="Zhou H.-W."/>
            <person name="Chen X.-J."/>
        </authorList>
    </citation>
    <scope>NUCLEOTIDE SEQUENCE [LARGE SCALE GENOMIC DNA]</scope>
    <source>
        <strain evidence="1 2">ZHW00191</strain>
    </source>
</reference>
<dbReference type="AlphaFoldDB" id="A0A544QUQ9"/>
<dbReference type="EMBL" id="SGJB01000010">
    <property type="protein sequence ID" value="TQQ84441.1"/>
    <property type="molecule type" value="Genomic_DNA"/>
</dbReference>
<comment type="caution">
    <text evidence="1">The sequence shown here is derived from an EMBL/GenBank/DDBJ whole genome shotgun (WGS) entry which is preliminary data.</text>
</comment>
<dbReference type="InterPro" id="IPR036866">
    <property type="entry name" value="RibonucZ/Hydroxyglut_hydro"/>
</dbReference>
<dbReference type="PANTHER" id="PTHR46018">
    <property type="entry name" value="ZINC PHOSPHODIESTERASE ELAC PROTEIN 1"/>
    <property type="match status" value="1"/>
</dbReference>